<evidence type="ECO:0000313" key="4">
    <source>
        <dbReference type="Proteomes" id="UP001501207"/>
    </source>
</evidence>
<organism evidence="3 4">
    <name type="scientific">Compostibacter hankyongensis</name>
    <dbReference type="NCBI Taxonomy" id="1007089"/>
    <lineage>
        <taxon>Bacteria</taxon>
        <taxon>Pseudomonadati</taxon>
        <taxon>Bacteroidota</taxon>
        <taxon>Chitinophagia</taxon>
        <taxon>Chitinophagales</taxon>
        <taxon>Chitinophagaceae</taxon>
        <taxon>Compostibacter</taxon>
    </lineage>
</organism>
<dbReference type="Pfam" id="PF06439">
    <property type="entry name" value="3keto-disac_hyd"/>
    <property type="match status" value="2"/>
</dbReference>
<protein>
    <submittedName>
        <fullName evidence="3">DUF1080 domain-containing protein</fullName>
    </submittedName>
</protein>
<evidence type="ECO:0000313" key="3">
    <source>
        <dbReference type="EMBL" id="GAA4304694.1"/>
    </source>
</evidence>
<dbReference type="EMBL" id="BAABFN010000001">
    <property type="protein sequence ID" value="GAA4304694.1"/>
    <property type="molecule type" value="Genomic_DNA"/>
</dbReference>
<keyword evidence="4" id="KW-1185">Reference proteome</keyword>
<name>A0ABP8FJ46_9BACT</name>
<feature type="signal peptide" evidence="1">
    <location>
        <begin position="1"/>
        <end position="19"/>
    </location>
</feature>
<dbReference type="Gene3D" id="2.60.120.560">
    <property type="entry name" value="Exo-inulinase, domain 1"/>
    <property type="match status" value="2"/>
</dbReference>
<feature type="domain" description="3-keto-alpha-glucoside-1,2-lyase/3-keto-2-hydroxy-glucal hydratase" evidence="2">
    <location>
        <begin position="242"/>
        <end position="450"/>
    </location>
</feature>
<evidence type="ECO:0000256" key="1">
    <source>
        <dbReference type="SAM" id="SignalP"/>
    </source>
</evidence>
<sequence length="453" mass="51187">MKKYILLTAAMAVTLWSSAQKKGQWENLFNGKDLSGWHQLNGKANYTVENGEIVGTTVANTPNSFLCTDKLYGDFILELDLKVDPSMNSGIQIRSESTPEYRNGRVHGYQVEIDPSSRAWSGGIYDEARRDWLYPLTYNPAAQKAFKADGWNHYRVECIGSSIRTWVNGVPASNLVDNMTLKGFIALQVHAISKSDNPGKQIRWKNIRIQTGKLRPTPYDNIHVVNLIPNNLSAQEKANGIQLLWDGKTTKGWRGINRKDFPEKGWTIKDGVLTVQASNGQEEGMGGDIVTDKEYKAFELQFEFKLTKGANSGVKYFVTENYDTKGKSGIGLEYQVLDDKNHPDAKLGRNGDRTLSSLYDLIPRKITDKRALKPIGAWNDGRIVVYPDNRVEHYLNGYKVVEYVKGSPEFMQLVAISKYKDWKGFGLWKEGHILLQDHGNEVSFRSLKIKVLK</sequence>
<feature type="domain" description="3-keto-alpha-glucoside-1,2-lyase/3-keto-2-hydroxy-glucal hydratase" evidence="2">
    <location>
        <begin position="24"/>
        <end position="210"/>
    </location>
</feature>
<accession>A0ABP8FJ46</accession>
<reference evidence="4" key="1">
    <citation type="journal article" date="2019" name="Int. J. Syst. Evol. Microbiol.">
        <title>The Global Catalogue of Microorganisms (GCM) 10K type strain sequencing project: providing services to taxonomists for standard genome sequencing and annotation.</title>
        <authorList>
            <consortium name="The Broad Institute Genomics Platform"/>
            <consortium name="The Broad Institute Genome Sequencing Center for Infectious Disease"/>
            <person name="Wu L."/>
            <person name="Ma J."/>
        </authorList>
    </citation>
    <scope>NUCLEOTIDE SEQUENCE [LARGE SCALE GENOMIC DNA]</scope>
    <source>
        <strain evidence="4">JCM 17664</strain>
    </source>
</reference>
<evidence type="ECO:0000259" key="2">
    <source>
        <dbReference type="Pfam" id="PF06439"/>
    </source>
</evidence>
<keyword evidence="1" id="KW-0732">Signal</keyword>
<feature type="chain" id="PRO_5047162137" evidence="1">
    <location>
        <begin position="20"/>
        <end position="453"/>
    </location>
</feature>
<dbReference type="Proteomes" id="UP001501207">
    <property type="component" value="Unassembled WGS sequence"/>
</dbReference>
<dbReference type="InterPro" id="IPR010496">
    <property type="entry name" value="AL/BT2_dom"/>
</dbReference>
<comment type="caution">
    <text evidence="3">The sequence shown here is derived from an EMBL/GenBank/DDBJ whole genome shotgun (WGS) entry which is preliminary data.</text>
</comment>
<dbReference type="RefSeq" id="WP_344976142.1">
    <property type="nucleotide sequence ID" value="NZ_BAABFN010000001.1"/>
</dbReference>
<proteinExistence type="predicted"/>
<gene>
    <name evidence="3" type="ORF">GCM10023143_09340</name>
</gene>